<proteinExistence type="predicted"/>
<accession>A0A314UIT7</accession>
<feature type="compositionally biased region" description="Low complexity" evidence="1">
    <location>
        <begin position="23"/>
        <end position="36"/>
    </location>
</feature>
<dbReference type="STRING" id="2094558.A0A314UIT7"/>
<gene>
    <name evidence="2" type="ORF">Pyn_13164</name>
</gene>
<dbReference type="Proteomes" id="UP000250321">
    <property type="component" value="Unassembled WGS sequence"/>
</dbReference>
<dbReference type="EMBL" id="PJQY01003504">
    <property type="protein sequence ID" value="PQM36898.1"/>
    <property type="molecule type" value="Genomic_DNA"/>
</dbReference>
<keyword evidence="3" id="KW-1185">Reference proteome</keyword>
<reference evidence="2 3" key="1">
    <citation type="submission" date="2018-02" db="EMBL/GenBank/DDBJ databases">
        <title>Draft genome of wild Prunus yedoensis var. nudiflora.</title>
        <authorList>
            <person name="Baek S."/>
            <person name="Kim J.-H."/>
            <person name="Choi K."/>
            <person name="Kim G.-B."/>
            <person name="Cho A."/>
            <person name="Jang H."/>
            <person name="Shin C.-H."/>
            <person name="Yu H.-J."/>
            <person name="Mun J.-H."/>
        </authorList>
    </citation>
    <scope>NUCLEOTIDE SEQUENCE [LARGE SCALE GENOMIC DNA]</scope>
    <source>
        <strain evidence="3">cv. Jeju island</strain>
        <tissue evidence="2">Leaf</tissue>
    </source>
</reference>
<organism evidence="2 3">
    <name type="scientific">Prunus yedoensis var. nudiflora</name>
    <dbReference type="NCBI Taxonomy" id="2094558"/>
    <lineage>
        <taxon>Eukaryota</taxon>
        <taxon>Viridiplantae</taxon>
        <taxon>Streptophyta</taxon>
        <taxon>Embryophyta</taxon>
        <taxon>Tracheophyta</taxon>
        <taxon>Spermatophyta</taxon>
        <taxon>Magnoliopsida</taxon>
        <taxon>eudicotyledons</taxon>
        <taxon>Gunneridae</taxon>
        <taxon>Pentapetalae</taxon>
        <taxon>rosids</taxon>
        <taxon>fabids</taxon>
        <taxon>Rosales</taxon>
        <taxon>Rosaceae</taxon>
        <taxon>Amygdaloideae</taxon>
        <taxon>Amygdaleae</taxon>
        <taxon>Prunus</taxon>
    </lineage>
</organism>
<feature type="region of interest" description="Disordered" evidence="1">
    <location>
        <begin position="1"/>
        <end position="76"/>
    </location>
</feature>
<dbReference type="AlphaFoldDB" id="A0A314UIT7"/>
<comment type="caution">
    <text evidence="2">The sequence shown here is derived from an EMBL/GenBank/DDBJ whole genome shotgun (WGS) entry which is preliminary data.</text>
</comment>
<evidence type="ECO:0000256" key="1">
    <source>
        <dbReference type="SAM" id="MobiDB-lite"/>
    </source>
</evidence>
<evidence type="ECO:0000313" key="3">
    <source>
        <dbReference type="Proteomes" id="UP000250321"/>
    </source>
</evidence>
<protein>
    <submittedName>
        <fullName evidence="2">Serine/threonine protein phosphatase 2A 57 kDa regulatory subunit B iota isoform</fullName>
    </submittedName>
</protein>
<evidence type="ECO:0000313" key="2">
    <source>
        <dbReference type="EMBL" id="PQM36898.1"/>
    </source>
</evidence>
<name>A0A314UIT7_PRUYE</name>
<sequence>MLKQFLSKLPRKALKSDERPESPRTSTPRSSSRTGPSGVGGGAPRSNGGGNLGPGRSNGPKRMSSAVFPASVVAGG</sequence>
<feature type="compositionally biased region" description="Gly residues" evidence="1">
    <location>
        <begin position="37"/>
        <end position="53"/>
    </location>
</feature>